<reference evidence="1 2" key="1">
    <citation type="journal article" date="2013" name="Genome Announc.">
        <title>Draft Genome Sequence of Indibacter alkaliphilus Strain LW1T, Isolated from Lonar Lake, a Haloalkaline Lake in the Buldana District of Maharashtra, India.</title>
        <authorList>
            <person name="Singh A."/>
            <person name="Kumar Jangir P."/>
            <person name="Sharma R."/>
            <person name="Singh A."/>
            <person name="Kumar Pinnaka A."/>
            <person name="Shivaji S."/>
        </authorList>
    </citation>
    <scope>NUCLEOTIDE SEQUENCE [LARGE SCALE GENOMIC DNA]</scope>
    <source>
        <strain evidence="2">CCUG 57479 / KCTC 22604 / LW1</strain>
    </source>
</reference>
<dbReference type="AlphaFoldDB" id="S2D849"/>
<comment type="caution">
    <text evidence="1">The sequence shown here is derived from an EMBL/GenBank/DDBJ whole genome shotgun (WGS) entry which is preliminary data.</text>
</comment>
<dbReference type="EMBL" id="ALWO02000047">
    <property type="protein sequence ID" value="EOZ93245.1"/>
    <property type="molecule type" value="Genomic_DNA"/>
</dbReference>
<proteinExistence type="predicted"/>
<evidence type="ECO:0000313" key="1">
    <source>
        <dbReference type="EMBL" id="EOZ93245.1"/>
    </source>
</evidence>
<name>S2D849_INDAL</name>
<dbReference type="GO" id="GO:0005525">
    <property type="term" value="F:GTP binding"/>
    <property type="evidence" value="ECO:0007669"/>
    <property type="project" value="InterPro"/>
</dbReference>
<dbReference type="PANTHER" id="PTHR23408:SF3">
    <property type="entry name" value="METHYLMALONIC ACIDURIA TYPE A PROTEIN, MITOCHONDRIAL"/>
    <property type="match status" value="1"/>
</dbReference>
<dbReference type="PANTHER" id="PTHR23408">
    <property type="entry name" value="METHYLMALONYL-COA MUTASE"/>
    <property type="match status" value="1"/>
</dbReference>
<sequence>MEDIWEMISGYEEKMKSNGFFEANRADQRLNWMHEHIRFLLETKFYQNPLIKGSIEAAKTGIQEGTTSAIAKARELVDLFIKKVNDE</sequence>
<dbReference type="GO" id="GO:0005737">
    <property type="term" value="C:cytoplasm"/>
    <property type="evidence" value="ECO:0007669"/>
    <property type="project" value="TreeGrafter"/>
</dbReference>
<evidence type="ECO:0000313" key="2">
    <source>
        <dbReference type="Proteomes" id="UP000006073"/>
    </source>
</evidence>
<organism evidence="1 2">
    <name type="scientific">Indibacter alkaliphilus (strain CCUG 57479 / KCTC 22604 / LW1)</name>
    <dbReference type="NCBI Taxonomy" id="1189612"/>
    <lineage>
        <taxon>Bacteria</taxon>
        <taxon>Pseudomonadati</taxon>
        <taxon>Bacteroidota</taxon>
        <taxon>Cytophagia</taxon>
        <taxon>Cytophagales</taxon>
        <taxon>Cyclobacteriaceae</taxon>
    </lineage>
</organism>
<dbReference type="Proteomes" id="UP000006073">
    <property type="component" value="Unassembled WGS sequence"/>
</dbReference>
<dbReference type="Gene3D" id="1.10.287.130">
    <property type="match status" value="1"/>
</dbReference>
<protein>
    <submittedName>
        <fullName evidence="1">Arginine/ornithine transport system ATPase</fullName>
    </submittedName>
</protein>
<dbReference type="InterPro" id="IPR005129">
    <property type="entry name" value="GTPase_ArgK"/>
</dbReference>
<dbReference type="STRING" id="1189612.A33Q_3835"/>
<dbReference type="GO" id="GO:0003924">
    <property type="term" value="F:GTPase activity"/>
    <property type="evidence" value="ECO:0007669"/>
    <property type="project" value="InterPro"/>
</dbReference>
<dbReference type="eggNOG" id="COG1703">
    <property type="taxonomic scope" value="Bacteria"/>
</dbReference>
<gene>
    <name evidence="1" type="ORF">A33Q_3835</name>
</gene>
<keyword evidence="2" id="KW-1185">Reference proteome</keyword>
<accession>S2D849</accession>